<feature type="chain" id="PRO_5044714543" description="CAND6/7 N-terminal domain-containing protein" evidence="2">
    <location>
        <begin position="23"/>
        <end position="117"/>
    </location>
</feature>
<reference evidence="4" key="1">
    <citation type="journal article" date="2018" name="DNA Res.">
        <title>Multiple hybrid de novo genome assembly of finger millet, an orphan allotetraploid crop.</title>
        <authorList>
            <person name="Hatakeyama M."/>
            <person name="Aluri S."/>
            <person name="Balachadran M.T."/>
            <person name="Sivarajan S.R."/>
            <person name="Patrignani A."/>
            <person name="Gruter S."/>
            <person name="Poveda L."/>
            <person name="Shimizu-Inatsugi R."/>
            <person name="Baeten J."/>
            <person name="Francoijs K.J."/>
            <person name="Nataraja K.N."/>
            <person name="Reddy Y.A.N."/>
            <person name="Phadnis S."/>
            <person name="Ravikumar R.L."/>
            <person name="Schlapbach R."/>
            <person name="Sreeman S.M."/>
            <person name="Shimizu K.K."/>
        </authorList>
    </citation>
    <scope>NUCLEOTIDE SEQUENCE</scope>
</reference>
<reference evidence="4" key="2">
    <citation type="submission" date="2021-12" db="EMBL/GenBank/DDBJ databases">
        <title>Resequencing data analysis of finger millet.</title>
        <authorList>
            <person name="Hatakeyama M."/>
            <person name="Aluri S."/>
            <person name="Balachadran M.T."/>
            <person name="Sivarajan S.R."/>
            <person name="Poveda L."/>
            <person name="Shimizu-Inatsugi R."/>
            <person name="Schlapbach R."/>
            <person name="Sreeman S.M."/>
            <person name="Shimizu K.K."/>
        </authorList>
    </citation>
    <scope>NUCLEOTIDE SEQUENCE</scope>
</reference>
<evidence type="ECO:0000313" key="5">
    <source>
        <dbReference type="EMBL" id="GJM89212.1"/>
    </source>
</evidence>
<dbReference type="InterPro" id="IPR054103">
    <property type="entry name" value="CAND6-7_N"/>
</dbReference>
<evidence type="ECO:0000256" key="2">
    <source>
        <dbReference type="SAM" id="SignalP"/>
    </source>
</evidence>
<feature type="region of interest" description="Disordered" evidence="1">
    <location>
        <begin position="40"/>
        <end position="76"/>
    </location>
</feature>
<sequence>MTAPPLLLLLAVAVGLSVPAAAEIKTESFREDRRSSIMFEKFGFSNPSSTPSTRRGRGPTAEKRAAATGGDDPEARSGCVLSSPYVKKLFTFHDMEGGHYNKSFPVTHPDEYTPLLR</sequence>
<name>A0AAV5BS80_ELECO</name>
<accession>A0AAV5BS80</accession>
<evidence type="ECO:0000259" key="3">
    <source>
        <dbReference type="Pfam" id="PF21904"/>
    </source>
</evidence>
<gene>
    <name evidence="4" type="primary">ga04924</name>
    <name evidence="5" type="synonym">ga05377</name>
    <name evidence="4" type="ORF">PR202_ga04924</name>
    <name evidence="5" type="ORF">PR202_ga05377</name>
</gene>
<comment type="caution">
    <text evidence="4">The sequence shown here is derived from an EMBL/GenBank/DDBJ whole genome shotgun (WGS) entry which is preliminary data.</text>
</comment>
<dbReference type="Pfam" id="PF21904">
    <property type="entry name" value="CAND6-7_N"/>
    <property type="match status" value="1"/>
</dbReference>
<keyword evidence="2" id="KW-0732">Signal</keyword>
<evidence type="ECO:0000313" key="4">
    <source>
        <dbReference type="EMBL" id="GJM88811.1"/>
    </source>
</evidence>
<feature type="signal peptide" evidence="2">
    <location>
        <begin position="1"/>
        <end position="22"/>
    </location>
</feature>
<dbReference type="EMBL" id="BQKI01000002">
    <property type="protein sequence ID" value="GJM88811.1"/>
    <property type="molecule type" value="Genomic_DNA"/>
</dbReference>
<dbReference type="EMBL" id="BQKI01000002">
    <property type="protein sequence ID" value="GJM89212.1"/>
    <property type="molecule type" value="Genomic_DNA"/>
</dbReference>
<evidence type="ECO:0000256" key="1">
    <source>
        <dbReference type="SAM" id="MobiDB-lite"/>
    </source>
</evidence>
<protein>
    <recommendedName>
        <fullName evidence="3">CAND6/7 N-terminal domain-containing protein</fullName>
    </recommendedName>
</protein>
<organism evidence="4 6">
    <name type="scientific">Eleusine coracana subsp. coracana</name>
    <dbReference type="NCBI Taxonomy" id="191504"/>
    <lineage>
        <taxon>Eukaryota</taxon>
        <taxon>Viridiplantae</taxon>
        <taxon>Streptophyta</taxon>
        <taxon>Embryophyta</taxon>
        <taxon>Tracheophyta</taxon>
        <taxon>Spermatophyta</taxon>
        <taxon>Magnoliopsida</taxon>
        <taxon>Liliopsida</taxon>
        <taxon>Poales</taxon>
        <taxon>Poaceae</taxon>
        <taxon>PACMAD clade</taxon>
        <taxon>Chloridoideae</taxon>
        <taxon>Cynodonteae</taxon>
        <taxon>Eleusininae</taxon>
        <taxon>Eleusine</taxon>
    </lineage>
</organism>
<evidence type="ECO:0000313" key="6">
    <source>
        <dbReference type="Proteomes" id="UP001054889"/>
    </source>
</evidence>
<dbReference type="AlphaFoldDB" id="A0AAV5BS80"/>
<keyword evidence="6" id="KW-1185">Reference proteome</keyword>
<feature type="domain" description="CAND6/7 N-terminal" evidence="3">
    <location>
        <begin position="76"/>
        <end position="113"/>
    </location>
</feature>
<dbReference type="Proteomes" id="UP001054889">
    <property type="component" value="Unassembled WGS sequence"/>
</dbReference>
<proteinExistence type="predicted"/>